<organism evidence="1 2">
    <name type="scientific">Caerostris extrusa</name>
    <name type="common">Bark spider</name>
    <name type="synonym">Caerostris bankana</name>
    <dbReference type="NCBI Taxonomy" id="172846"/>
    <lineage>
        <taxon>Eukaryota</taxon>
        <taxon>Metazoa</taxon>
        <taxon>Ecdysozoa</taxon>
        <taxon>Arthropoda</taxon>
        <taxon>Chelicerata</taxon>
        <taxon>Arachnida</taxon>
        <taxon>Araneae</taxon>
        <taxon>Araneomorphae</taxon>
        <taxon>Entelegynae</taxon>
        <taxon>Araneoidea</taxon>
        <taxon>Araneidae</taxon>
        <taxon>Caerostris</taxon>
    </lineage>
</organism>
<proteinExistence type="predicted"/>
<evidence type="ECO:0000313" key="2">
    <source>
        <dbReference type="Proteomes" id="UP001054945"/>
    </source>
</evidence>
<accession>A0AAV4TYA4</accession>
<protein>
    <submittedName>
        <fullName evidence="1">Uncharacterized protein</fullName>
    </submittedName>
</protein>
<dbReference type="EMBL" id="BPLR01012057">
    <property type="protein sequence ID" value="GIY51014.1"/>
    <property type="molecule type" value="Genomic_DNA"/>
</dbReference>
<evidence type="ECO:0000313" key="1">
    <source>
        <dbReference type="EMBL" id="GIY51014.1"/>
    </source>
</evidence>
<name>A0AAV4TYA4_CAEEX</name>
<comment type="caution">
    <text evidence="1">The sequence shown here is derived from an EMBL/GenBank/DDBJ whole genome shotgun (WGS) entry which is preliminary data.</text>
</comment>
<gene>
    <name evidence="1" type="ORF">CEXT_713221</name>
</gene>
<dbReference type="Proteomes" id="UP001054945">
    <property type="component" value="Unassembled WGS sequence"/>
</dbReference>
<reference evidence="1 2" key="1">
    <citation type="submission" date="2021-06" db="EMBL/GenBank/DDBJ databases">
        <title>Caerostris extrusa draft genome.</title>
        <authorList>
            <person name="Kono N."/>
            <person name="Arakawa K."/>
        </authorList>
    </citation>
    <scope>NUCLEOTIDE SEQUENCE [LARGE SCALE GENOMIC DNA]</scope>
</reference>
<keyword evidence="2" id="KW-1185">Reference proteome</keyword>
<dbReference type="AlphaFoldDB" id="A0AAV4TYA4"/>
<sequence length="90" mass="10194">MRQGVQEEETSLIKLSCSSIPALGTRELFAQSYSSKSSILRIIREALNGLPSCLVGKNKFGDRRRIIFRQSENLSLRLLSSLLIVRKKKE</sequence>